<dbReference type="STRING" id="1121400.SAMN02746065_11348"/>
<dbReference type="Gene3D" id="3.40.50.12150">
    <property type="match status" value="1"/>
</dbReference>
<dbReference type="Proteomes" id="UP000192418">
    <property type="component" value="Unassembled WGS sequence"/>
</dbReference>
<dbReference type="SUPFAM" id="SSF51735">
    <property type="entry name" value="NAD(P)-binding Rossmann-fold domains"/>
    <property type="match status" value="1"/>
</dbReference>
<name>A0A1W2CQ32_9BACT</name>
<dbReference type="Gene3D" id="3.40.50.720">
    <property type="entry name" value="NAD(P)-binding Rossmann-like Domain"/>
    <property type="match status" value="1"/>
</dbReference>
<sequence>MTRLKTCDINTIVKNLDNYNRELIEKTGHSLLGIACHACGRKKAEILKLIDDFAVSVVPVTAGQGIITTFSDTVAAIMNYLGFQVSVTTATDTAGVAEAFENKAHGIMMSDDNRFVGLNLTLQQVADNSESTGRGYAAALDLMAGGLKEQSVVVVGCGPVGTGAATWLKHTGAHVVLYDVDPGTALDLKNTLCNDAAIGPGRVSMADQTLEVLLHRVRYVVEATPVENSIPGNALFDNTYVAAPGVPLGVSKNGCERISSRLIHDKLEIGVATMAVSML</sequence>
<dbReference type="EMBL" id="FWXY01000013">
    <property type="protein sequence ID" value="SMC87340.1"/>
    <property type="molecule type" value="Genomic_DNA"/>
</dbReference>
<protein>
    <submittedName>
        <fullName evidence="2">Pyrrolysine biosynthesis protein PylD</fullName>
    </submittedName>
</protein>
<feature type="domain" description="Pyrrolysine biosynthesis protein PylD N-terminal" evidence="1">
    <location>
        <begin position="9"/>
        <end position="124"/>
    </location>
</feature>
<evidence type="ECO:0000313" key="3">
    <source>
        <dbReference type="Proteomes" id="UP000192418"/>
    </source>
</evidence>
<organism evidence="2 3">
    <name type="scientific">Desulfocicer vacuolatum DSM 3385</name>
    <dbReference type="NCBI Taxonomy" id="1121400"/>
    <lineage>
        <taxon>Bacteria</taxon>
        <taxon>Pseudomonadati</taxon>
        <taxon>Thermodesulfobacteriota</taxon>
        <taxon>Desulfobacteria</taxon>
        <taxon>Desulfobacterales</taxon>
        <taxon>Desulfobacteraceae</taxon>
        <taxon>Desulfocicer</taxon>
    </lineage>
</organism>
<reference evidence="2 3" key="1">
    <citation type="submission" date="2017-04" db="EMBL/GenBank/DDBJ databases">
        <authorList>
            <person name="Afonso C.L."/>
            <person name="Miller P.J."/>
            <person name="Scott M.A."/>
            <person name="Spackman E."/>
            <person name="Goraichik I."/>
            <person name="Dimitrov K.M."/>
            <person name="Suarez D.L."/>
            <person name="Swayne D.E."/>
        </authorList>
    </citation>
    <scope>NUCLEOTIDE SEQUENCE [LARGE SCALE GENOMIC DNA]</scope>
    <source>
        <strain evidence="2 3">DSM 3385</strain>
    </source>
</reference>
<dbReference type="Pfam" id="PF21455">
    <property type="entry name" value="PylD_N"/>
    <property type="match status" value="1"/>
</dbReference>
<gene>
    <name evidence="2" type="ORF">SAMN02746065_11348</name>
</gene>
<dbReference type="NCBIfam" id="TIGR03911">
    <property type="entry name" value="pyrrolys_PylD"/>
    <property type="match status" value="1"/>
</dbReference>
<keyword evidence="3" id="KW-1185">Reference proteome</keyword>
<accession>A0A1W2CQ32</accession>
<evidence type="ECO:0000259" key="1">
    <source>
        <dbReference type="Pfam" id="PF21455"/>
    </source>
</evidence>
<dbReference type="InterPro" id="IPR023914">
    <property type="entry name" value="Pyrrolys_PylD"/>
</dbReference>
<evidence type="ECO:0000313" key="2">
    <source>
        <dbReference type="EMBL" id="SMC87340.1"/>
    </source>
</evidence>
<dbReference type="AlphaFoldDB" id="A0A1W2CQ32"/>
<dbReference type="InterPro" id="IPR048757">
    <property type="entry name" value="PylD_N"/>
</dbReference>
<dbReference type="RefSeq" id="WP_170923813.1">
    <property type="nucleotide sequence ID" value="NZ_FWXY01000013.1"/>
</dbReference>
<dbReference type="InterPro" id="IPR036291">
    <property type="entry name" value="NAD(P)-bd_dom_sf"/>
</dbReference>
<proteinExistence type="predicted"/>